<feature type="domain" description="Sigma-54 factor interaction" evidence="6">
    <location>
        <begin position="145"/>
        <end position="373"/>
    </location>
</feature>
<dbReference type="SUPFAM" id="SSF52540">
    <property type="entry name" value="P-loop containing nucleoside triphosphate hydrolases"/>
    <property type="match status" value="1"/>
</dbReference>
<dbReference type="InterPro" id="IPR011006">
    <property type="entry name" value="CheY-like_superfamily"/>
</dbReference>
<dbReference type="Gene3D" id="3.40.50.2300">
    <property type="match status" value="1"/>
</dbReference>
<name>A0ABX1QJ11_9RHOO</name>
<feature type="modified residue" description="4-aspartylphosphate" evidence="5">
    <location>
        <position position="53"/>
    </location>
</feature>
<evidence type="ECO:0000313" key="9">
    <source>
        <dbReference type="Proteomes" id="UP000648984"/>
    </source>
</evidence>
<dbReference type="EMBL" id="WTVQ01000069">
    <property type="protein sequence ID" value="NMG77521.1"/>
    <property type="molecule type" value="Genomic_DNA"/>
</dbReference>
<dbReference type="InterPro" id="IPR025662">
    <property type="entry name" value="Sigma_54_int_dom_ATP-bd_1"/>
</dbReference>
<proteinExistence type="predicted"/>
<comment type="caution">
    <text evidence="8">The sequence shown here is derived from an EMBL/GenBank/DDBJ whole genome shotgun (WGS) entry which is preliminary data.</text>
</comment>
<reference evidence="8 9" key="1">
    <citation type="submission" date="2019-12" db="EMBL/GenBank/DDBJ databases">
        <title>Comparative genomics gives insights into the taxonomy of the Azoarcus-Aromatoleum group and reveals separate origins of nif in the plant-associated Azoarcus and non-plant-associated Aromatoleum sub-groups.</title>
        <authorList>
            <person name="Lafos M."/>
            <person name="Maluk M."/>
            <person name="Batista M."/>
            <person name="Junghare M."/>
            <person name="Carmona M."/>
            <person name="Faoro H."/>
            <person name="Cruz L.M."/>
            <person name="Battistoni F."/>
            <person name="De Souza E."/>
            <person name="Pedrosa F."/>
            <person name="Chen W.-M."/>
            <person name="Poole P.S."/>
            <person name="Dixon R.A."/>
            <person name="James E.K."/>
        </authorList>
    </citation>
    <scope>NUCLEOTIDE SEQUENCE [LARGE SCALE GENOMIC DNA]</scope>
    <source>
        <strain evidence="8 9">22Lin</strain>
    </source>
</reference>
<evidence type="ECO:0000256" key="4">
    <source>
        <dbReference type="ARBA" id="ARBA00023163"/>
    </source>
</evidence>
<dbReference type="SMART" id="SM00382">
    <property type="entry name" value="AAA"/>
    <property type="match status" value="1"/>
</dbReference>
<dbReference type="PROSITE" id="PS50110">
    <property type="entry name" value="RESPONSE_REGULATORY"/>
    <property type="match status" value="1"/>
</dbReference>
<dbReference type="PANTHER" id="PTHR32071:SF119">
    <property type="entry name" value="SIGMA L-DEPENDENT TRANSCRIPTIONAL REGULATOR YPLP-RELATED"/>
    <property type="match status" value="1"/>
</dbReference>
<keyword evidence="5" id="KW-0597">Phosphoprotein</keyword>
<dbReference type="InterPro" id="IPR002197">
    <property type="entry name" value="HTH_Fis"/>
</dbReference>
<dbReference type="RefSeq" id="WP_169262645.1">
    <property type="nucleotide sequence ID" value="NZ_WTVQ01000069.1"/>
</dbReference>
<dbReference type="InterPro" id="IPR025944">
    <property type="entry name" value="Sigma_54_int_dom_CS"/>
</dbReference>
<dbReference type="SMART" id="SM00448">
    <property type="entry name" value="REC"/>
    <property type="match status" value="1"/>
</dbReference>
<dbReference type="InterPro" id="IPR003593">
    <property type="entry name" value="AAA+_ATPase"/>
</dbReference>
<keyword evidence="9" id="KW-1185">Reference proteome</keyword>
<evidence type="ECO:0000259" key="6">
    <source>
        <dbReference type="PROSITE" id="PS50045"/>
    </source>
</evidence>
<evidence type="ECO:0000256" key="5">
    <source>
        <dbReference type="PROSITE-ProRule" id="PRU00169"/>
    </source>
</evidence>
<dbReference type="InterPro" id="IPR002078">
    <property type="entry name" value="Sigma_54_int"/>
</dbReference>
<dbReference type="SUPFAM" id="SSF46689">
    <property type="entry name" value="Homeodomain-like"/>
    <property type="match status" value="1"/>
</dbReference>
<dbReference type="Gene3D" id="1.10.8.60">
    <property type="match status" value="1"/>
</dbReference>
<dbReference type="PROSITE" id="PS00688">
    <property type="entry name" value="SIGMA54_INTERACT_3"/>
    <property type="match status" value="1"/>
</dbReference>
<keyword evidence="1" id="KW-0547">Nucleotide-binding</keyword>
<dbReference type="PROSITE" id="PS50045">
    <property type="entry name" value="SIGMA54_INTERACT_4"/>
    <property type="match status" value="1"/>
</dbReference>
<accession>A0ABX1QJ11</accession>
<evidence type="ECO:0000256" key="3">
    <source>
        <dbReference type="ARBA" id="ARBA00023015"/>
    </source>
</evidence>
<evidence type="ECO:0000313" key="8">
    <source>
        <dbReference type="EMBL" id="NMG77521.1"/>
    </source>
</evidence>
<evidence type="ECO:0000259" key="7">
    <source>
        <dbReference type="PROSITE" id="PS50110"/>
    </source>
</evidence>
<keyword evidence="4" id="KW-0804">Transcription</keyword>
<dbReference type="Proteomes" id="UP000648984">
    <property type="component" value="Unassembled WGS sequence"/>
</dbReference>
<dbReference type="InterPro" id="IPR058031">
    <property type="entry name" value="AAA_lid_NorR"/>
</dbReference>
<dbReference type="Gene3D" id="3.40.50.300">
    <property type="entry name" value="P-loop containing nucleotide triphosphate hydrolases"/>
    <property type="match status" value="1"/>
</dbReference>
<dbReference type="Pfam" id="PF25601">
    <property type="entry name" value="AAA_lid_14"/>
    <property type="match status" value="1"/>
</dbReference>
<keyword evidence="2" id="KW-0067">ATP-binding</keyword>
<dbReference type="CDD" id="cd00009">
    <property type="entry name" value="AAA"/>
    <property type="match status" value="1"/>
</dbReference>
<dbReference type="Pfam" id="PF02954">
    <property type="entry name" value="HTH_8"/>
    <property type="match status" value="1"/>
</dbReference>
<dbReference type="Pfam" id="PF00158">
    <property type="entry name" value="Sigma54_activat"/>
    <property type="match status" value="1"/>
</dbReference>
<organism evidence="8 9">
    <name type="scientific">Aromatoleum diolicum</name>
    <dbReference type="NCBI Taxonomy" id="75796"/>
    <lineage>
        <taxon>Bacteria</taxon>
        <taxon>Pseudomonadati</taxon>
        <taxon>Pseudomonadota</taxon>
        <taxon>Betaproteobacteria</taxon>
        <taxon>Rhodocyclales</taxon>
        <taxon>Rhodocyclaceae</taxon>
        <taxon>Aromatoleum</taxon>
    </lineage>
</organism>
<dbReference type="Pfam" id="PF00072">
    <property type="entry name" value="Response_reg"/>
    <property type="match status" value="1"/>
</dbReference>
<dbReference type="InterPro" id="IPR027417">
    <property type="entry name" value="P-loop_NTPase"/>
</dbReference>
<keyword evidence="3" id="KW-0805">Transcription regulation</keyword>
<protein>
    <submittedName>
        <fullName evidence="8">Response regulator</fullName>
    </submittedName>
</protein>
<dbReference type="Gene3D" id="1.10.10.60">
    <property type="entry name" value="Homeodomain-like"/>
    <property type="match status" value="1"/>
</dbReference>
<gene>
    <name evidence="8" type="ORF">GPA25_22470</name>
</gene>
<dbReference type="PROSITE" id="PS00675">
    <property type="entry name" value="SIGMA54_INTERACT_1"/>
    <property type="match status" value="1"/>
</dbReference>
<dbReference type="PANTHER" id="PTHR32071">
    <property type="entry name" value="TRANSCRIPTIONAL REGULATORY PROTEIN"/>
    <property type="match status" value="1"/>
</dbReference>
<evidence type="ECO:0000256" key="2">
    <source>
        <dbReference type="ARBA" id="ARBA00022840"/>
    </source>
</evidence>
<feature type="domain" description="Response regulatory" evidence="7">
    <location>
        <begin position="4"/>
        <end position="118"/>
    </location>
</feature>
<dbReference type="InterPro" id="IPR009057">
    <property type="entry name" value="Homeodomain-like_sf"/>
</dbReference>
<evidence type="ECO:0000256" key="1">
    <source>
        <dbReference type="ARBA" id="ARBA00022741"/>
    </source>
</evidence>
<dbReference type="SUPFAM" id="SSF52172">
    <property type="entry name" value="CheY-like"/>
    <property type="match status" value="1"/>
</dbReference>
<sequence length="455" mass="49100">MKAHILIVDDEVLYRQLLTSRLGRAGYRLSEAADGEAALECAQNGDVDLALVDIKMPGIDGIEVLKRLKALDPLIEVVILTGHGNVDTAISAMKLGAFDYLSKPYKLTELDIIVERALEKRALAQRCAALSAEVAHLRGADDTAVIGQSALWRRTLELVRKAAPLDLPVLITGESGAGKEVIASALHRWSARAAESYVPLNCGLLDGELVESELFGHKRGAFSGASADKEGLFQIASAGTLFLDEIGELPAACQAKLLRVLDSGEFRQLGATALRRTNARVIAATHRDMDALVAHGKFRHDLLYRLNVVHIHVPPLRERPEDIPLLVDYLMRRSARASGARPHIAPAALARLAGYGWPGNVRELRNVIERLVAFGDGTTIEDADVCAILRLPGGTPVTTPAPQAFSGIVSLDDFERDYVVWVLDKLGGNVSAAAQALGVSRSTVYRFLRTVAPAD</sequence>
<dbReference type="InterPro" id="IPR001789">
    <property type="entry name" value="Sig_transdc_resp-reg_receiver"/>
</dbReference>